<gene>
    <name evidence="2" type="ordered locus">Acid_1363</name>
</gene>
<dbReference type="STRING" id="234267.Acid_1363"/>
<accession>Q029D5</accession>
<dbReference type="InterPro" id="IPR042099">
    <property type="entry name" value="ANL_N_sf"/>
</dbReference>
<dbReference type="SUPFAM" id="SSF56801">
    <property type="entry name" value="Acetyl-CoA synthetase-like"/>
    <property type="match status" value="1"/>
</dbReference>
<dbReference type="Gene3D" id="3.30.300.30">
    <property type="match status" value="1"/>
</dbReference>
<dbReference type="PANTHER" id="PTHR43767">
    <property type="entry name" value="LONG-CHAIN-FATTY-ACID--COA LIGASE"/>
    <property type="match status" value="1"/>
</dbReference>
<dbReference type="eggNOG" id="COG0318">
    <property type="taxonomic scope" value="Bacteria"/>
</dbReference>
<dbReference type="PANTHER" id="PTHR43767:SF1">
    <property type="entry name" value="NONRIBOSOMAL PEPTIDE SYNTHASE PES1 (EUROFUNG)-RELATED"/>
    <property type="match status" value="1"/>
</dbReference>
<dbReference type="InterPro" id="IPR045851">
    <property type="entry name" value="AMP-bd_C_sf"/>
</dbReference>
<evidence type="ECO:0000313" key="2">
    <source>
        <dbReference type="EMBL" id="ABJ82356.1"/>
    </source>
</evidence>
<sequence>MFLQDASIPESNLALFDAAQARWYSYGELWSEVARTAESLKGPKALAFCFCRNNIASVVWYLAAVEAGHSVALLDDGLTPEFKTRLIELYDPELIQEAGQHEWRRTNAAGGTIASELAVLLSTSGSTGSPKFVRLTAENVSANARSISEALAIGAADRAISSLPMHYSYGLSVLNTHLLRGASMVLTNDGLMSPNFWKLFREQECTSFAGVPYSYQMLRRLGIDGLNVPSLRTMTQAGGKLHTDLVAHFHEKMVERGGRFFVMYGQTEATARIAILPHDRLPEKLGSAGVAIPGGRFHIESDGRESGELIYTGPNVMMGYATCREDLALGDVLQGRLATGDLARLDSEGFVTIEGRMKRDAKLFGLRINLDEIESMLRAHGPTAVISGPDKLLIYCEHGDEAAFARYRTDLAAKLKVNHRALEFFRLERLPVNGSGKIDYQALAGAR</sequence>
<reference evidence="2" key="1">
    <citation type="submission" date="2006-10" db="EMBL/GenBank/DDBJ databases">
        <title>Complete sequence of Solibacter usitatus Ellin6076.</title>
        <authorList>
            <consortium name="US DOE Joint Genome Institute"/>
            <person name="Copeland A."/>
            <person name="Lucas S."/>
            <person name="Lapidus A."/>
            <person name="Barry K."/>
            <person name="Detter J.C."/>
            <person name="Glavina del Rio T."/>
            <person name="Hammon N."/>
            <person name="Israni S."/>
            <person name="Dalin E."/>
            <person name="Tice H."/>
            <person name="Pitluck S."/>
            <person name="Thompson L.S."/>
            <person name="Brettin T."/>
            <person name="Bruce D."/>
            <person name="Han C."/>
            <person name="Tapia R."/>
            <person name="Gilna P."/>
            <person name="Schmutz J."/>
            <person name="Larimer F."/>
            <person name="Land M."/>
            <person name="Hauser L."/>
            <person name="Kyrpides N."/>
            <person name="Mikhailova N."/>
            <person name="Janssen P.H."/>
            <person name="Kuske C.R."/>
            <person name="Richardson P."/>
        </authorList>
    </citation>
    <scope>NUCLEOTIDE SEQUENCE</scope>
    <source>
        <strain evidence="2">Ellin6076</strain>
    </source>
</reference>
<dbReference type="GO" id="GO:0016878">
    <property type="term" value="F:acid-thiol ligase activity"/>
    <property type="evidence" value="ECO:0007669"/>
    <property type="project" value="UniProtKB-ARBA"/>
</dbReference>
<dbReference type="InParanoid" id="Q029D5"/>
<evidence type="ECO:0000259" key="1">
    <source>
        <dbReference type="Pfam" id="PF00501"/>
    </source>
</evidence>
<dbReference type="AlphaFoldDB" id="Q029D5"/>
<organism evidence="2">
    <name type="scientific">Solibacter usitatus (strain Ellin6076)</name>
    <dbReference type="NCBI Taxonomy" id="234267"/>
    <lineage>
        <taxon>Bacteria</taxon>
        <taxon>Pseudomonadati</taxon>
        <taxon>Acidobacteriota</taxon>
        <taxon>Terriglobia</taxon>
        <taxon>Bryobacterales</taxon>
        <taxon>Solibacteraceae</taxon>
        <taxon>Candidatus Solibacter</taxon>
    </lineage>
</organism>
<dbReference type="HOGENOM" id="CLU_000022_59_10_0"/>
<name>Q029D5_SOLUE</name>
<dbReference type="InterPro" id="IPR050237">
    <property type="entry name" value="ATP-dep_AMP-bd_enzyme"/>
</dbReference>
<keyword evidence="2" id="KW-0436">Ligase</keyword>
<feature type="domain" description="AMP-dependent synthetase/ligase" evidence="1">
    <location>
        <begin position="114"/>
        <end position="320"/>
    </location>
</feature>
<protein>
    <submittedName>
        <fullName evidence="2">AMP-dependent synthetase and ligase</fullName>
    </submittedName>
</protein>
<proteinExistence type="predicted"/>
<dbReference type="InterPro" id="IPR000873">
    <property type="entry name" value="AMP-dep_synth/lig_dom"/>
</dbReference>
<dbReference type="EMBL" id="CP000473">
    <property type="protein sequence ID" value="ABJ82356.1"/>
    <property type="molecule type" value="Genomic_DNA"/>
</dbReference>
<dbReference type="Gene3D" id="3.40.50.12780">
    <property type="entry name" value="N-terminal domain of ligase-like"/>
    <property type="match status" value="1"/>
</dbReference>
<dbReference type="OrthoDB" id="9778383at2"/>
<dbReference type="KEGG" id="sus:Acid_1363"/>
<dbReference type="Pfam" id="PF00501">
    <property type="entry name" value="AMP-binding"/>
    <property type="match status" value="1"/>
</dbReference>